<accession>A0A370CAL2</accession>
<sequence>MCRFIRVRSRDDRVQESRQTGRQADGLSVEGELRSESKDAEGYQVKAGRTDRVVGGFRQLIDEQIAPRRQGLCLKMMGRGVMVVVVVVGGDERRSMMGADGATGADDRLRRRESRRGI</sequence>
<proteinExistence type="predicted"/>
<dbReference type="EMBL" id="KZ851906">
    <property type="protein sequence ID" value="RDH22822.1"/>
    <property type="molecule type" value="Genomic_DNA"/>
</dbReference>
<dbReference type="VEuPathDB" id="FungiDB:M747DRAFT_173550"/>
<protein>
    <submittedName>
        <fullName evidence="2">Uncharacterized protein</fullName>
    </submittedName>
</protein>
<dbReference type="Proteomes" id="UP000253845">
    <property type="component" value="Unassembled WGS sequence"/>
</dbReference>
<name>A0A370CAL2_ASPNG</name>
<gene>
    <name evidence="2" type="ORF">M747DRAFT_173550</name>
</gene>
<reference evidence="2 3" key="1">
    <citation type="submission" date="2018-07" db="EMBL/GenBank/DDBJ databases">
        <title>Section-level genome sequencing of Aspergillus section Nigri to investigate inter- and intra-species variation.</title>
        <authorList>
            <consortium name="DOE Joint Genome Institute"/>
            <person name="Vesth T.C."/>
            <person name="Nybo J.L."/>
            <person name="Theobald S."/>
            <person name="Frisvad J.C."/>
            <person name="Larsen T.O."/>
            <person name="Nielsen K.F."/>
            <person name="Hoof J.B."/>
            <person name="Brandl J."/>
            <person name="Salamov A."/>
            <person name="Riley R."/>
            <person name="Gladden J.M."/>
            <person name="Phatale P."/>
            <person name="Nielsen M.T."/>
            <person name="Lyhne E.K."/>
            <person name="Kogle M.E."/>
            <person name="Strasser K."/>
            <person name="McDonnell E."/>
            <person name="Barry K."/>
            <person name="Clum A."/>
            <person name="Chen C."/>
            <person name="Nolan M."/>
            <person name="Sandor L."/>
            <person name="Kuo A."/>
            <person name="Lipzen A."/>
            <person name="Hainaut M."/>
            <person name="Drula E."/>
            <person name="Tsang A."/>
            <person name="Magnuson J.K."/>
            <person name="Henrissat B."/>
            <person name="Wiebenga A."/>
            <person name="Simmons B.A."/>
            <person name="Makela M.R."/>
            <person name="De vries R.P."/>
            <person name="Grigoriev I.V."/>
            <person name="Mortensen U.H."/>
            <person name="Baker S.E."/>
            <person name="Andersen M.R."/>
        </authorList>
    </citation>
    <scope>NUCLEOTIDE SEQUENCE [LARGE SCALE GENOMIC DNA]</scope>
    <source>
        <strain evidence="2 3">ATCC 13496</strain>
    </source>
</reference>
<evidence type="ECO:0000313" key="2">
    <source>
        <dbReference type="EMBL" id="RDH22822.1"/>
    </source>
</evidence>
<feature type="compositionally biased region" description="Basic and acidic residues" evidence="1">
    <location>
        <begin position="31"/>
        <end position="41"/>
    </location>
</feature>
<feature type="region of interest" description="Disordered" evidence="1">
    <location>
        <begin position="95"/>
        <end position="118"/>
    </location>
</feature>
<feature type="region of interest" description="Disordered" evidence="1">
    <location>
        <begin position="11"/>
        <end position="42"/>
    </location>
</feature>
<organism evidence="2 3">
    <name type="scientific">Aspergillus niger ATCC 13496</name>
    <dbReference type="NCBI Taxonomy" id="1353008"/>
    <lineage>
        <taxon>Eukaryota</taxon>
        <taxon>Fungi</taxon>
        <taxon>Dikarya</taxon>
        <taxon>Ascomycota</taxon>
        <taxon>Pezizomycotina</taxon>
        <taxon>Eurotiomycetes</taxon>
        <taxon>Eurotiomycetidae</taxon>
        <taxon>Eurotiales</taxon>
        <taxon>Aspergillaceae</taxon>
        <taxon>Aspergillus</taxon>
        <taxon>Aspergillus subgen. Circumdati</taxon>
    </lineage>
</organism>
<dbReference type="AlphaFoldDB" id="A0A370CAL2"/>
<evidence type="ECO:0000313" key="3">
    <source>
        <dbReference type="Proteomes" id="UP000253845"/>
    </source>
</evidence>
<feature type="compositionally biased region" description="Basic and acidic residues" evidence="1">
    <location>
        <begin position="105"/>
        <end position="118"/>
    </location>
</feature>
<evidence type="ECO:0000256" key="1">
    <source>
        <dbReference type="SAM" id="MobiDB-lite"/>
    </source>
</evidence>